<accession>A0A1G4K2L4</accession>
<gene>
    <name evidence="2" type="ORF">LADA_0H08966G</name>
</gene>
<dbReference type="PANTHER" id="PTHR43482:SF1">
    <property type="entry name" value="PROTEIN AST1-RELATED"/>
    <property type="match status" value="1"/>
</dbReference>
<protein>
    <submittedName>
        <fullName evidence="2">LADA_0H08966g1_1</fullName>
    </submittedName>
</protein>
<dbReference type="SUPFAM" id="SSF50129">
    <property type="entry name" value="GroES-like"/>
    <property type="match status" value="1"/>
</dbReference>
<sequence length="427" mass="48245">MTDKVLAKRDEFLRSQTIEHEVPTPKEIPQEELMKRVPRPLRHVKYIPVKNLVFFSKHIPPQFSYETKIKTPIPSDKLVVQVRNAGLNPVDLKIMNSYTRNMNREVGLGREFSGVIIEVGAGQRGQWKEGDEVYGLFYHPNLGFGTAQSSILVTPSKDVILKKPSNIGFQAAAGTLYCLGAAFNILDALEAKGQLTEKSNVLINGGTTSVAIFAIQLLKYHYRIPNKLVLLCSEYGATLLKSYFPDLCDELIFVNYVMHSRQIHKPLQDMISNRETISYDATSGQPISIPYDQGKFSIILDFVGGYQLISHTDSLLSKNGAYVTTVGDYKANYSSDVYNAWDNPSAGARKIFGKMLWTFDYTHFHFDPNAKYATKNDWAEKCAELVESEVVKCIVDKVYDWKNFDKALEYVKSGHCHGKVILEVEKF</sequence>
<keyword evidence="3" id="KW-1185">Reference proteome</keyword>
<dbReference type="InterPro" id="IPR052585">
    <property type="entry name" value="Lipid_raft_assoc_Zn_ADH"/>
</dbReference>
<dbReference type="Gene3D" id="3.40.50.720">
    <property type="entry name" value="NAD(P)-binding Rossmann-like Domain"/>
    <property type="match status" value="2"/>
</dbReference>
<reference evidence="2 3" key="1">
    <citation type="submission" date="2016-03" db="EMBL/GenBank/DDBJ databases">
        <authorList>
            <person name="Devillers H."/>
        </authorList>
    </citation>
    <scope>NUCLEOTIDE SEQUENCE [LARGE SCALE GENOMIC DNA]</scope>
    <source>
        <strain evidence="2">CBS 10888</strain>
    </source>
</reference>
<dbReference type="FunFam" id="3.90.180.10:FF:000038">
    <property type="entry name" value="Ast1p"/>
    <property type="match status" value="1"/>
</dbReference>
<dbReference type="Gene3D" id="3.90.180.10">
    <property type="entry name" value="Medium-chain alcohol dehydrogenases, catalytic domain"/>
    <property type="match status" value="2"/>
</dbReference>
<dbReference type="InterPro" id="IPR011032">
    <property type="entry name" value="GroES-like_sf"/>
</dbReference>
<dbReference type="PANTHER" id="PTHR43482">
    <property type="entry name" value="PROTEIN AST1-RELATED"/>
    <property type="match status" value="1"/>
</dbReference>
<organism evidence="2 3">
    <name type="scientific">Lachancea dasiensis</name>
    <dbReference type="NCBI Taxonomy" id="1072105"/>
    <lineage>
        <taxon>Eukaryota</taxon>
        <taxon>Fungi</taxon>
        <taxon>Dikarya</taxon>
        <taxon>Ascomycota</taxon>
        <taxon>Saccharomycotina</taxon>
        <taxon>Saccharomycetes</taxon>
        <taxon>Saccharomycetales</taxon>
        <taxon>Saccharomycetaceae</taxon>
        <taxon>Lachancea</taxon>
    </lineage>
</organism>
<dbReference type="EMBL" id="LT598461">
    <property type="protein sequence ID" value="SCU97875.1"/>
    <property type="molecule type" value="Genomic_DNA"/>
</dbReference>
<dbReference type="Proteomes" id="UP000190274">
    <property type="component" value="Chromosome H"/>
</dbReference>
<feature type="domain" description="Enoyl reductase (ER)" evidence="1">
    <location>
        <begin position="58"/>
        <end position="422"/>
    </location>
</feature>
<proteinExistence type="predicted"/>
<evidence type="ECO:0000313" key="3">
    <source>
        <dbReference type="Proteomes" id="UP000190274"/>
    </source>
</evidence>
<dbReference type="Pfam" id="PF08240">
    <property type="entry name" value="ADH_N"/>
    <property type="match status" value="1"/>
</dbReference>
<evidence type="ECO:0000313" key="2">
    <source>
        <dbReference type="EMBL" id="SCU97875.1"/>
    </source>
</evidence>
<name>A0A1G4K2L4_9SACH</name>
<dbReference type="OrthoDB" id="201656at2759"/>
<dbReference type="GO" id="GO:0016491">
    <property type="term" value="F:oxidoreductase activity"/>
    <property type="evidence" value="ECO:0007669"/>
    <property type="project" value="InterPro"/>
</dbReference>
<evidence type="ECO:0000259" key="1">
    <source>
        <dbReference type="SMART" id="SM00829"/>
    </source>
</evidence>
<dbReference type="InterPro" id="IPR013154">
    <property type="entry name" value="ADH-like_N"/>
</dbReference>
<dbReference type="CDD" id="cd08247">
    <property type="entry name" value="AST1_like"/>
    <property type="match status" value="1"/>
</dbReference>
<dbReference type="SMART" id="SM00829">
    <property type="entry name" value="PKS_ER"/>
    <property type="match status" value="1"/>
</dbReference>
<dbReference type="AlphaFoldDB" id="A0A1G4K2L4"/>
<dbReference type="Pfam" id="PF13602">
    <property type="entry name" value="ADH_zinc_N_2"/>
    <property type="match status" value="1"/>
</dbReference>
<dbReference type="InterPro" id="IPR020843">
    <property type="entry name" value="ER"/>
</dbReference>